<sequence>MSKFTLRIVLLFFCYIPFQLIAQKKISGKPVDRSKAVSLSKVFKKYSLFSIPTADLYQYTKTGGKQSLPVELDLPGYAQWPVTIHETSLLADDYQVYSGTGAGRKTLPLSEIRTYSGSLDNSSGSMVHLTISGKTIHGFLRTKARNYNIEPLRYFDPRADAGTFVLYEAEDVIPGADQVCGLTEAAEKSGTVASGFSSGQMQTLGSATGDCLMVEMAIASDESMYRKYGSYEVVEEHNISILHMMAGLYSNAQIGSRFLNFKLKGQYISENTWDDPYSETYTGSVADNLLDYFSKWSAAGGFGFGFDLGQVWTARNISSGGSSSVVGLAYMGTVCTLNSKYQLLEDAFSTSLTQAVVAAHETGHNFNAQHDLSTGFVMSSSINASNPATSFSAGSLVQMDTYLNGSNALACLAACEAIAPRADFTASTFTACASSNISFTNISPDAVDQVTWTFPDGDPLTSTANAPVVKFATPGLKTVTMTVSNSFGSSTVTKEIMVMAAPATCLNLITGNSELAIIYSFSLAGIQNTKTSLFLGPKYTDYTCTYNTPLKAATEYVVTSRMGMSGQANNALEFFIDYNNNGDFLDANEQVHRSATCLTSGYNFMFTTPATVIKNTFLRARLVAMPCNLPPSNGCDIPSNAQIEDYSVYFTDDCRPLEFSLLGGCYNKPLTLSGSEPGVTYQLVNTSTNSEVGLPVEGTGLMLDFGVQPIGNYIVRATNNCGSFVMKGTERVIGPPGVFNLLADGICAYSQIRLSGSEKGVYYKLLDAQGNVRITIAGTGAAIILGTAPEGTYTATATNNCTTVAMKGSVTLVAPPTNYTITHGNCAGDPVVLNGSQTSATYQLFWAGYFDYVPVGTPVAGTGAAISLGAMEQPGYYLIRATNSCTTTTMDLPWYVQEPTVWYKDADNDQYSDGTILSACERPAGYKQRAELMLVNGDCDDNNSAITPETVNLAQVSATGSATLNGTDNGFMYGSNCSLIASLLPGGTNPVSGKVNARVWLEPSVPTYSGQPFVSRHYEITPELNAGTATARVTLYFTQQEFDAYNLATGSSRKLPVNWLDYAGIANIRVEKLPGTSNNGTGLPNSYSGIPVVLDPNDADVIWNSWQNRWEISVDVNGFSGFLVHTSMFALPLKLLSFLASPQNKDVVLNWQTTEESNVSHFEIERSFDGISYQIIGTLTARNGSGDQHYRYTDRNIIGAAASGSTIHYRLKMVDIDYRYSYSPVRRINQGSSANIMVYPNPARHFLMVQLAGAALGDSQLRLTDMQGRTVKSWSHRGGNRILQLDVQSVPAGVYQLEVGQGAGNVSRQLVVIGN</sequence>
<dbReference type="SMART" id="SM00089">
    <property type="entry name" value="PKD"/>
    <property type="match status" value="1"/>
</dbReference>
<dbReference type="InterPro" id="IPR026444">
    <property type="entry name" value="Secre_tail"/>
</dbReference>
<dbReference type="Pfam" id="PF18911">
    <property type="entry name" value="PKD_4"/>
    <property type="match status" value="1"/>
</dbReference>
<dbReference type="InterPro" id="IPR024079">
    <property type="entry name" value="MetalloPept_cat_dom_sf"/>
</dbReference>
<dbReference type="Pfam" id="PF20009">
    <property type="entry name" value="GEVED"/>
    <property type="match status" value="1"/>
</dbReference>
<dbReference type="Pfam" id="PF13688">
    <property type="entry name" value="Reprolysin_5"/>
    <property type="match status" value="1"/>
</dbReference>
<dbReference type="SUPFAM" id="SSF49299">
    <property type="entry name" value="PKD domain"/>
    <property type="match status" value="1"/>
</dbReference>
<dbReference type="InterPro" id="IPR013783">
    <property type="entry name" value="Ig-like_fold"/>
</dbReference>
<dbReference type="EMBL" id="MBUA01000001">
    <property type="protein sequence ID" value="MBC6489538.1"/>
    <property type="molecule type" value="Genomic_DNA"/>
</dbReference>
<feature type="domain" description="Peptidase M12B" evidence="2">
    <location>
        <begin position="212"/>
        <end position="438"/>
    </location>
</feature>
<dbReference type="InterPro" id="IPR035986">
    <property type="entry name" value="PKD_dom_sf"/>
</dbReference>
<dbReference type="InterPro" id="IPR000601">
    <property type="entry name" value="PKD_dom"/>
</dbReference>
<dbReference type="InterPro" id="IPR001590">
    <property type="entry name" value="Peptidase_M12B"/>
</dbReference>
<gene>
    <name evidence="3" type="ORF">BC349_01050</name>
</gene>
<dbReference type="PROSITE" id="PS50215">
    <property type="entry name" value="ADAM_MEPRO"/>
    <property type="match status" value="1"/>
</dbReference>
<protein>
    <recommendedName>
        <fullName evidence="5">PKD domain-containing protein</fullName>
    </recommendedName>
</protein>
<proteinExistence type="predicted"/>
<dbReference type="Gene3D" id="2.60.40.10">
    <property type="entry name" value="Immunoglobulins"/>
    <property type="match status" value="1"/>
</dbReference>
<evidence type="ECO:0000259" key="1">
    <source>
        <dbReference type="PROSITE" id="PS50093"/>
    </source>
</evidence>
<evidence type="ECO:0008006" key="5">
    <source>
        <dbReference type="Google" id="ProtNLM"/>
    </source>
</evidence>
<dbReference type="PANTHER" id="PTHR11905">
    <property type="entry name" value="ADAM A DISINTEGRIN AND METALLOPROTEASE DOMAIN"/>
    <property type="match status" value="1"/>
</dbReference>
<dbReference type="SUPFAM" id="SSF55486">
    <property type="entry name" value="Metalloproteases ('zincins'), catalytic domain"/>
    <property type="match status" value="1"/>
</dbReference>
<dbReference type="Proteomes" id="UP000765802">
    <property type="component" value="Unassembled WGS sequence"/>
</dbReference>
<dbReference type="CDD" id="cd00146">
    <property type="entry name" value="PKD"/>
    <property type="match status" value="1"/>
</dbReference>
<feature type="domain" description="PKD" evidence="1">
    <location>
        <begin position="420"/>
        <end position="505"/>
    </location>
</feature>
<dbReference type="Pfam" id="PF18962">
    <property type="entry name" value="Por_Secre_tail"/>
    <property type="match status" value="1"/>
</dbReference>
<reference evidence="3 4" key="1">
    <citation type="submission" date="2016-07" db="EMBL/GenBank/DDBJ databases">
        <title>Genome analysis of Flavihumibacter stibioxidans YS-17.</title>
        <authorList>
            <person name="Shi K."/>
            <person name="Han Y."/>
            <person name="Wang G."/>
        </authorList>
    </citation>
    <scope>NUCLEOTIDE SEQUENCE [LARGE SCALE GENOMIC DNA]</scope>
    <source>
        <strain evidence="3 4">YS-17</strain>
    </source>
</reference>
<dbReference type="NCBIfam" id="TIGR04183">
    <property type="entry name" value="Por_Secre_tail"/>
    <property type="match status" value="1"/>
</dbReference>
<name>A0ABR7M3E7_9BACT</name>
<dbReference type="Gene3D" id="3.40.390.10">
    <property type="entry name" value="Collagenase (Catalytic Domain)"/>
    <property type="match status" value="1"/>
</dbReference>
<dbReference type="PROSITE" id="PS50093">
    <property type="entry name" value="PKD"/>
    <property type="match status" value="1"/>
</dbReference>
<dbReference type="InterPro" id="IPR022409">
    <property type="entry name" value="PKD/Chitinase_dom"/>
</dbReference>
<keyword evidence="4" id="KW-1185">Reference proteome</keyword>
<evidence type="ECO:0000313" key="4">
    <source>
        <dbReference type="Proteomes" id="UP000765802"/>
    </source>
</evidence>
<dbReference type="InterPro" id="IPR045474">
    <property type="entry name" value="GEVED"/>
</dbReference>
<accession>A0ABR7M3E7</accession>
<evidence type="ECO:0000259" key="2">
    <source>
        <dbReference type="PROSITE" id="PS50215"/>
    </source>
</evidence>
<dbReference type="RefSeq" id="WP_187254898.1">
    <property type="nucleotide sequence ID" value="NZ_JBHULF010000006.1"/>
</dbReference>
<dbReference type="PANTHER" id="PTHR11905:SF159">
    <property type="entry name" value="ADAM METALLOPROTEASE"/>
    <property type="match status" value="1"/>
</dbReference>
<comment type="caution">
    <text evidence="3">The sequence shown here is derived from an EMBL/GenBank/DDBJ whole genome shotgun (WGS) entry which is preliminary data.</text>
</comment>
<evidence type="ECO:0000313" key="3">
    <source>
        <dbReference type="EMBL" id="MBC6489538.1"/>
    </source>
</evidence>
<organism evidence="3 4">
    <name type="scientific">Flavihumibacter stibioxidans</name>
    <dbReference type="NCBI Taxonomy" id="1834163"/>
    <lineage>
        <taxon>Bacteria</taxon>
        <taxon>Pseudomonadati</taxon>
        <taxon>Bacteroidota</taxon>
        <taxon>Chitinophagia</taxon>
        <taxon>Chitinophagales</taxon>
        <taxon>Chitinophagaceae</taxon>
        <taxon>Flavihumibacter</taxon>
    </lineage>
</organism>